<feature type="domain" description="ABC transmembrane type-1" evidence="11">
    <location>
        <begin position="26"/>
        <end position="220"/>
    </location>
</feature>
<comment type="caution">
    <text evidence="12">The sequence shown here is derived from an EMBL/GenBank/DDBJ whole genome shotgun (WGS) entry which is preliminary data.</text>
</comment>
<feature type="transmembrane region" description="Helical" evidence="9">
    <location>
        <begin position="98"/>
        <end position="117"/>
    </location>
</feature>
<dbReference type="InterPro" id="IPR035906">
    <property type="entry name" value="MetI-like_sf"/>
</dbReference>
<name>A0ABP6XIE7_9ACTN</name>
<dbReference type="InterPro" id="IPR043429">
    <property type="entry name" value="ArtM/GltK/GlnP/TcyL/YhdX-like"/>
</dbReference>
<proteinExistence type="inferred from homology"/>
<evidence type="ECO:0000313" key="13">
    <source>
        <dbReference type="Proteomes" id="UP001500767"/>
    </source>
</evidence>
<dbReference type="PROSITE" id="PS50928">
    <property type="entry name" value="ABC_TM1"/>
    <property type="match status" value="1"/>
</dbReference>
<dbReference type="PANTHER" id="PTHR30614:SF20">
    <property type="entry name" value="GLUTAMINE TRANSPORT SYSTEM PERMEASE PROTEIN GLNP"/>
    <property type="match status" value="1"/>
</dbReference>
<dbReference type="RefSeq" id="WP_204910530.1">
    <property type="nucleotide sequence ID" value="NZ_BAAAYR010000002.1"/>
</dbReference>
<keyword evidence="13" id="KW-1185">Reference proteome</keyword>
<dbReference type="PANTHER" id="PTHR30614">
    <property type="entry name" value="MEMBRANE COMPONENT OF AMINO ACID ABC TRANSPORTER"/>
    <property type="match status" value="1"/>
</dbReference>
<dbReference type="InterPro" id="IPR010065">
    <property type="entry name" value="AA_ABC_transptr_permease_3TM"/>
</dbReference>
<evidence type="ECO:0000256" key="6">
    <source>
        <dbReference type="ARBA" id="ARBA00022970"/>
    </source>
</evidence>
<organism evidence="12 13">
    <name type="scientific">Microlunatus spumicola</name>
    <dbReference type="NCBI Taxonomy" id="81499"/>
    <lineage>
        <taxon>Bacteria</taxon>
        <taxon>Bacillati</taxon>
        <taxon>Actinomycetota</taxon>
        <taxon>Actinomycetes</taxon>
        <taxon>Propionibacteriales</taxon>
        <taxon>Propionibacteriaceae</taxon>
        <taxon>Microlunatus</taxon>
    </lineage>
</organism>
<dbReference type="Gene3D" id="1.10.3720.10">
    <property type="entry name" value="MetI-like"/>
    <property type="match status" value="1"/>
</dbReference>
<sequence length="262" mass="27868">MDNFLQTFLDWDLISEVLPDLLTTGIKNTLLLALGASVVGFVVALPLALMGLSHRRVLRWPARVFTDVFRGLPAILTILLFGQALSPLGMSLFGPSPFPLAIVALGLITAAYTGEILRAGIQSVEKGQLEAARALGMSYGAAMRLAVVPQGIRRVIPTLVNQFIAVIKDSSLVYTLGLVAGEREIFRIGQDASVSNANLSPLVAAGLVYLLLTVPLTHVVNAIDKRLREGRTPFEEPPAALPDGPAPVPAATADDLLPLGRH</sequence>
<keyword evidence="3 9" id="KW-0813">Transport</keyword>
<evidence type="ECO:0000256" key="8">
    <source>
        <dbReference type="ARBA" id="ARBA00023136"/>
    </source>
</evidence>
<keyword evidence="8 9" id="KW-0472">Membrane</keyword>
<evidence type="ECO:0000256" key="4">
    <source>
        <dbReference type="ARBA" id="ARBA00022475"/>
    </source>
</evidence>
<accession>A0ABP6XIE7</accession>
<dbReference type="Pfam" id="PF00528">
    <property type="entry name" value="BPD_transp_1"/>
    <property type="match status" value="1"/>
</dbReference>
<evidence type="ECO:0000256" key="7">
    <source>
        <dbReference type="ARBA" id="ARBA00022989"/>
    </source>
</evidence>
<dbReference type="EMBL" id="BAAAYR010000002">
    <property type="protein sequence ID" value="GAA3566656.1"/>
    <property type="molecule type" value="Genomic_DNA"/>
</dbReference>
<feature type="compositionally biased region" description="Pro residues" evidence="10">
    <location>
        <begin position="235"/>
        <end position="248"/>
    </location>
</feature>
<evidence type="ECO:0000256" key="3">
    <source>
        <dbReference type="ARBA" id="ARBA00022448"/>
    </source>
</evidence>
<dbReference type="NCBIfam" id="TIGR01726">
    <property type="entry name" value="HEQRo_perm_3TM"/>
    <property type="match status" value="1"/>
</dbReference>
<keyword evidence="4" id="KW-1003">Cell membrane</keyword>
<evidence type="ECO:0000256" key="2">
    <source>
        <dbReference type="ARBA" id="ARBA00010072"/>
    </source>
</evidence>
<comment type="subcellular location">
    <subcellularLocation>
        <location evidence="1 9">Cell membrane</location>
        <topology evidence="1 9">Multi-pass membrane protein</topology>
    </subcellularLocation>
</comment>
<protein>
    <submittedName>
        <fullName evidence="12">Amino acid ABC transporter permease</fullName>
    </submittedName>
</protein>
<keyword evidence="7 9" id="KW-1133">Transmembrane helix</keyword>
<evidence type="ECO:0000256" key="5">
    <source>
        <dbReference type="ARBA" id="ARBA00022692"/>
    </source>
</evidence>
<evidence type="ECO:0000313" key="12">
    <source>
        <dbReference type="EMBL" id="GAA3566656.1"/>
    </source>
</evidence>
<evidence type="ECO:0000259" key="11">
    <source>
        <dbReference type="PROSITE" id="PS50928"/>
    </source>
</evidence>
<dbReference type="SUPFAM" id="SSF161098">
    <property type="entry name" value="MetI-like"/>
    <property type="match status" value="1"/>
</dbReference>
<dbReference type="InterPro" id="IPR000515">
    <property type="entry name" value="MetI-like"/>
</dbReference>
<reference evidence="13" key="1">
    <citation type="journal article" date="2019" name="Int. J. Syst. Evol. Microbiol.">
        <title>The Global Catalogue of Microorganisms (GCM) 10K type strain sequencing project: providing services to taxonomists for standard genome sequencing and annotation.</title>
        <authorList>
            <consortium name="The Broad Institute Genomics Platform"/>
            <consortium name="The Broad Institute Genome Sequencing Center for Infectious Disease"/>
            <person name="Wu L."/>
            <person name="Ma J."/>
        </authorList>
    </citation>
    <scope>NUCLEOTIDE SEQUENCE [LARGE SCALE GENOMIC DNA]</scope>
    <source>
        <strain evidence="13">JCM 16540</strain>
    </source>
</reference>
<keyword evidence="6" id="KW-0029">Amino-acid transport</keyword>
<dbReference type="Proteomes" id="UP001500767">
    <property type="component" value="Unassembled WGS sequence"/>
</dbReference>
<gene>
    <name evidence="12" type="ORF">GCM10022197_23310</name>
</gene>
<evidence type="ECO:0000256" key="9">
    <source>
        <dbReference type="RuleBase" id="RU363032"/>
    </source>
</evidence>
<feature type="transmembrane region" description="Helical" evidence="9">
    <location>
        <begin position="64"/>
        <end position="86"/>
    </location>
</feature>
<comment type="similarity">
    <text evidence="2">Belongs to the binding-protein-dependent transport system permease family. HisMQ subfamily.</text>
</comment>
<evidence type="ECO:0000256" key="1">
    <source>
        <dbReference type="ARBA" id="ARBA00004651"/>
    </source>
</evidence>
<evidence type="ECO:0000256" key="10">
    <source>
        <dbReference type="SAM" id="MobiDB-lite"/>
    </source>
</evidence>
<dbReference type="CDD" id="cd06261">
    <property type="entry name" value="TM_PBP2"/>
    <property type="match status" value="1"/>
</dbReference>
<feature type="transmembrane region" description="Helical" evidence="9">
    <location>
        <begin position="30"/>
        <end position="52"/>
    </location>
</feature>
<feature type="region of interest" description="Disordered" evidence="10">
    <location>
        <begin position="233"/>
        <end position="253"/>
    </location>
</feature>
<keyword evidence="5 9" id="KW-0812">Transmembrane</keyword>